<dbReference type="AlphaFoldDB" id="A0A5B0X0G3"/>
<dbReference type="InterPro" id="IPR050134">
    <property type="entry name" value="NAD-dep_sirtuin_deacylases"/>
</dbReference>
<dbReference type="EC" id="2.3.1.286" evidence="1"/>
<evidence type="ECO:0000256" key="1">
    <source>
        <dbReference type="ARBA" id="ARBA00012928"/>
    </source>
</evidence>
<organism evidence="6 7">
    <name type="scientific">Pseudohalioglobus sediminis</name>
    <dbReference type="NCBI Taxonomy" id="2606449"/>
    <lineage>
        <taxon>Bacteria</taxon>
        <taxon>Pseudomonadati</taxon>
        <taxon>Pseudomonadota</taxon>
        <taxon>Gammaproteobacteria</taxon>
        <taxon>Cellvibrionales</taxon>
        <taxon>Halieaceae</taxon>
        <taxon>Pseudohalioglobus</taxon>
    </lineage>
</organism>
<proteinExistence type="predicted"/>
<dbReference type="InterPro" id="IPR026591">
    <property type="entry name" value="Sirtuin_cat_small_dom_sf"/>
</dbReference>
<dbReference type="GO" id="GO:0046872">
    <property type="term" value="F:metal ion binding"/>
    <property type="evidence" value="ECO:0007669"/>
    <property type="project" value="UniProtKB-KW"/>
</dbReference>
<feature type="active site" description="Proton acceptor" evidence="4">
    <location>
        <position position="122"/>
    </location>
</feature>
<dbReference type="InterPro" id="IPR003000">
    <property type="entry name" value="Sirtuin"/>
</dbReference>
<dbReference type="NCBIfam" id="NF003738">
    <property type="entry name" value="PRK05333.1"/>
    <property type="match status" value="1"/>
</dbReference>
<evidence type="ECO:0000313" key="6">
    <source>
        <dbReference type="EMBL" id="KAA1191831.1"/>
    </source>
</evidence>
<comment type="caution">
    <text evidence="6">The sequence shown here is derived from an EMBL/GenBank/DDBJ whole genome shotgun (WGS) entry which is preliminary data.</text>
</comment>
<dbReference type="SUPFAM" id="SSF52467">
    <property type="entry name" value="DHS-like NAD/FAD-binding domain"/>
    <property type="match status" value="1"/>
</dbReference>
<dbReference type="PANTHER" id="PTHR11085">
    <property type="entry name" value="NAD-DEPENDENT PROTEIN DEACYLASE SIRTUIN-5, MITOCHONDRIAL-RELATED"/>
    <property type="match status" value="1"/>
</dbReference>
<keyword evidence="7" id="KW-1185">Reference proteome</keyword>
<feature type="binding site" evidence="4">
    <location>
        <position position="130"/>
    </location>
    <ligand>
        <name>Zn(2+)</name>
        <dbReference type="ChEBI" id="CHEBI:29105"/>
    </ligand>
</feature>
<keyword evidence="3" id="KW-0520">NAD</keyword>
<name>A0A5B0X0G3_9GAMM</name>
<dbReference type="GO" id="GO:0017136">
    <property type="term" value="F:histone deacetylase activity, NAD-dependent"/>
    <property type="evidence" value="ECO:0007669"/>
    <property type="project" value="TreeGrafter"/>
</dbReference>
<keyword evidence="4" id="KW-0862">Zinc</keyword>
<feature type="binding site" evidence="4">
    <location>
        <position position="183"/>
    </location>
    <ligand>
        <name>Zn(2+)</name>
        <dbReference type="ChEBI" id="CHEBI:29105"/>
    </ligand>
</feature>
<keyword evidence="4" id="KW-0479">Metal-binding</keyword>
<feature type="binding site" evidence="4">
    <location>
        <position position="133"/>
    </location>
    <ligand>
        <name>Zn(2+)</name>
        <dbReference type="ChEBI" id="CHEBI:29105"/>
    </ligand>
</feature>
<dbReference type="RefSeq" id="WP_149611266.1">
    <property type="nucleotide sequence ID" value="NZ_VTUX01000004.1"/>
</dbReference>
<dbReference type="EMBL" id="VTUX01000004">
    <property type="protein sequence ID" value="KAA1191831.1"/>
    <property type="molecule type" value="Genomic_DNA"/>
</dbReference>
<dbReference type="Pfam" id="PF02146">
    <property type="entry name" value="SIR2"/>
    <property type="match status" value="1"/>
</dbReference>
<dbReference type="Proteomes" id="UP000323708">
    <property type="component" value="Unassembled WGS sequence"/>
</dbReference>
<evidence type="ECO:0000313" key="7">
    <source>
        <dbReference type="Proteomes" id="UP000323708"/>
    </source>
</evidence>
<evidence type="ECO:0000256" key="2">
    <source>
        <dbReference type="ARBA" id="ARBA00022679"/>
    </source>
</evidence>
<reference evidence="6 7" key="1">
    <citation type="submission" date="2019-09" db="EMBL/GenBank/DDBJ databases">
        <authorList>
            <person name="Chen X.-Y."/>
        </authorList>
    </citation>
    <scope>NUCLEOTIDE SEQUENCE [LARGE SCALE GENOMIC DNA]</scope>
    <source>
        <strain evidence="6 7">NY5</strain>
    </source>
</reference>
<feature type="domain" description="Deacetylase sirtuin-type" evidence="5">
    <location>
        <begin position="1"/>
        <end position="272"/>
    </location>
</feature>
<evidence type="ECO:0000259" key="5">
    <source>
        <dbReference type="PROSITE" id="PS50305"/>
    </source>
</evidence>
<protein>
    <recommendedName>
        <fullName evidence="1">protein acetyllysine N-acetyltransferase</fullName>
        <ecNumber evidence="1">2.3.1.286</ecNumber>
    </recommendedName>
</protein>
<dbReference type="GO" id="GO:0070403">
    <property type="term" value="F:NAD+ binding"/>
    <property type="evidence" value="ECO:0007669"/>
    <property type="project" value="InterPro"/>
</dbReference>
<feature type="binding site" evidence="4">
    <location>
        <position position="180"/>
    </location>
    <ligand>
        <name>Zn(2+)</name>
        <dbReference type="ChEBI" id="CHEBI:29105"/>
    </ligand>
</feature>
<dbReference type="PROSITE" id="PS50305">
    <property type="entry name" value="SIRTUIN"/>
    <property type="match status" value="1"/>
</dbReference>
<gene>
    <name evidence="6" type="ORF">F0M18_09865</name>
</gene>
<dbReference type="Gene3D" id="3.40.50.1220">
    <property type="entry name" value="TPP-binding domain"/>
    <property type="match status" value="1"/>
</dbReference>
<dbReference type="InterPro" id="IPR029035">
    <property type="entry name" value="DHS-like_NAD/FAD-binding_dom"/>
</dbReference>
<evidence type="ECO:0000256" key="3">
    <source>
        <dbReference type="ARBA" id="ARBA00023027"/>
    </source>
</evidence>
<dbReference type="PANTHER" id="PTHR11085:SF10">
    <property type="entry name" value="NAD-DEPENDENT PROTEIN DEACYLASE SIRTUIN-5, MITOCHONDRIAL-RELATED"/>
    <property type="match status" value="1"/>
</dbReference>
<accession>A0A5B0X0G3</accession>
<sequence length="272" mass="29983">MNTGHDNLHALRSFLDDCERIVVLTGAGISLAGGIPTYRDQDGVWRHSEPIKHQEFLREPRRRQRYWARSMRGWPAVRDATPTAAHSALAQLERSGRVDLLITQNVDRLHQRAGSERVVDLHGRLDRVQCLDCGAMTSRDAVQEQLLHHNGQLPVAASARPDGDADLPEHLERDFVVPLCPQCAGTVMPDVVFFGGTVPRPRVEYCMQALERADGLLVVGSSLQVFSGFRFCRRASESGVPIAILNPGKTRADALAGLKLDADCQSLLQAVV</sequence>
<dbReference type="InterPro" id="IPR026590">
    <property type="entry name" value="Ssirtuin_cat_dom"/>
</dbReference>
<dbReference type="Gene3D" id="3.30.1600.10">
    <property type="entry name" value="SIR2/SIRT2 'Small Domain"/>
    <property type="match status" value="1"/>
</dbReference>
<evidence type="ECO:0000256" key="4">
    <source>
        <dbReference type="PROSITE-ProRule" id="PRU00236"/>
    </source>
</evidence>
<keyword evidence="2" id="KW-0808">Transferase</keyword>